<gene>
    <name evidence="1" type="ORF">ATANTOWER_029857</name>
</gene>
<evidence type="ECO:0000313" key="2">
    <source>
        <dbReference type="Proteomes" id="UP001345963"/>
    </source>
</evidence>
<protein>
    <submittedName>
        <fullName evidence="1">Uncharacterized protein</fullName>
    </submittedName>
</protein>
<sequence>MRCTSLTRSNNDQQASSFSFCTPSQLPSLYPRSPAVFHSQLAQREMKLKLTARLIQLCTATVSFSKKGPCLTTQIKTLQTESYLKQLGVVEQSTALLLLVTVISARLSG</sequence>
<comment type="caution">
    <text evidence="1">The sequence shown here is derived from an EMBL/GenBank/DDBJ whole genome shotgun (WGS) entry which is preliminary data.</text>
</comment>
<proteinExistence type="predicted"/>
<accession>A0ABU7B0A0</accession>
<name>A0ABU7B0A0_9TELE</name>
<organism evidence="1 2">
    <name type="scientific">Ataeniobius toweri</name>
    <dbReference type="NCBI Taxonomy" id="208326"/>
    <lineage>
        <taxon>Eukaryota</taxon>
        <taxon>Metazoa</taxon>
        <taxon>Chordata</taxon>
        <taxon>Craniata</taxon>
        <taxon>Vertebrata</taxon>
        <taxon>Euteleostomi</taxon>
        <taxon>Actinopterygii</taxon>
        <taxon>Neopterygii</taxon>
        <taxon>Teleostei</taxon>
        <taxon>Neoteleostei</taxon>
        <taxon>Acanthomorphata</taxon>
        <taxon>Ovalentaria</taxon>
        <taxon>Atherinomorphae</taxon>
        <taxon>Cyprinodontiformes</taxon>
        <taxon>Goodeidae</taxon>
        <taxon>Ataeniobius</taxon>
    </lineage>
</organism>
<keyword evidence="2" id="KW-1185">Reference proteome</keyword>
<dbReference type="Proteomes" id="UP001345963">
    <property type="component" value="Unassembled WGS sequence"/>
</dbReference>
<reference evidence="1 2" key="1">
    <citation type="submission" date="2021-07" db="EMBL/GenBank/DDBJ databases">
        <authorList>
            <person name="Palmer J.M."/>
        </authorList>
    </citation>
    <scope>NUCLEOTIDE SEQUENCE [LARGE SCALE GENOMIC DNA]</scope>
    <source>
        <strain evidence="1 2">AT_MEX2019</strain>
        <tissue evidence="1">Muscle</tissue>
    </source>
</reference>
<dbReference type="EMBL" id="JAHUTI010037350">
    <property type="protein sequence ID" value="MED6243911.1"/>
    <property type="molecule type" value="Genomic_DNA"/>
</dbReference>
<evidence type="ECO:0000313" key="1">
    <source>
        <dbReference type="EMBL" id="MED6243911.1"/>
    </source>
</evidence>